<protein>
    <recommendedName>
        <fullName evidence="3">NETI motif-containing protein</fullName>
    </recommendedName>
</protein>
<keyword evidence="2" id="KW-1185">Reference proteome</keyword>
<evidence type="ECO:0008006" key="3">
    <source>
        <dbReference type="Google" id="ProtNLM"/>
    </source>
</evidence>
<reference evidence="1 2" key="1">
    <citation type="submission" date="2017-10" db="EMBL/GenBank/DDBJ databases">
        <title>Bacillus sp. nov., a halophilic bacterium isolated from a Keqin Lake.</title>
        <authorList>
            <person name="Wang H."/>
        </authorList>
    </citation>
    <scope>NUCLEOTIDE SEQUENCE [LARGE SCALE GENOMIC DNA]</scope>
    <source>
        <strain evidence="1 2">KQ-12</strain>
    </source>
</reference>
<dbReference type="Pfam" id="PF14044">
    <property type="entry name" value="NETI"/>
    <property type="match status" value="1"/>
</dbReference>
<gene>
    <name evidence="1" type="ORF">CR194_15420</name>
</gene>
<sequence length="68" mass="8118">MAKKKKQRFYVEENETIDQCLARMKKENYIPVRRMEEPVLKEVKGGKKNDVEVAYQRIVFEGKLIDDN</sequence>
<accession>A0A323TBM8</accession>
<dbReference type="InterPro" id="IPR025930">
    <property type="entry name" value="NETI"/>
</dbReference>
<name>A0A323TBM8_9BACI</name>
<proteinExistence type="predicted"/>
<dbReference type="Proteomes" id="UP000248214">
    <property type="component" value="Unassembled WGS sequence"/>
</dbReference>
<evidence type="ECO:0000313" key="2">
    <source>
        <dbReference type="Proteomes" id="UP000248214"/>
    </source>
</evidence>
<evidence type="ECO:0000313" key="1">
    <source>
        <dbReference type="EMBL" id="PYZ92226.1"/>
    </source>
</evidence>
<dbReference type="RefSeq" id="WP_110610672.1">
    <property type="nucleotide sequence ID" value="NZ_PDOD01000004.1"/>
</dbReference>
<comment type="caution">
    <text evidence="1">The sequence shown here is derived from an EMBL/GenBank/DDBJ whole genome shotgun (WGS) entry which is preliminary data.</text>
</comment>
<dbReference type="OrthoDB" id="2354098at2"/>
<dbReference type="AlphaFoldDB" id="A0A323TBM8"/>
<organism evidence="1 2">
    <name type="scientific">Salipaludibacillus keqinensis</name>
    <dbReference type="NCBI Taxonomy" id="2045207"/>
    <lineage>
        <taxon>Bacteria</taxon>
        <taxon>Bacillati</taxon>
        <taxon>Bacillota</taxon>
        <taxon>Bacilli</taxon>
        <taxon>Bacillales</taxon>
        <taxon>Bacillaceae</taxon>
    </lineage>
</organism>
<dbReference type="EMBL" id="PDOD01000004">
    <property type="protein sequence ID" value="PYZ92226.1"/>
    <property type="molecule type" value="Genomic_DNA"/>
</dbReference>